<dbReference type="Proteomes" id="UP000292085">
    <property type="component" value="Unassembled WGS sequence"/>
</dbReference>
<gene>
    <name evidence="1" type="ORF">EWE75_23505</name>
</gene>
<evidence type="ECO:0000313" key="2">
    <source>
        <dbReference type="Proteomes" id="UP000292085"/>
    </source>
</evidence>
<keyword evidence="2" id="KW-1185">Reference proteome</keyword>
<sequence>MTIKIDAHTEATLIVRIAEKLQTVPCKSTHLTHEVFAWADDLIDDLSADARAKIDRFVGERGLSNLIRAEFEQDRSKWHTYIKIGAGRPLTQFPFVEDTIGYAKKLIAVIKSLPIRYRLTVALPPHFSAPLLSEVPDVTSLPSNIIICRGSHLPAPLPVYSKHEMVDMGLFHDWNKGETVSREFKGDRFYFTMPMSGYAFSPIASIIGRSLEDHIKAFYGASLATGFTSISFDNNQDKLSYIAIHTEDPREIIATEQIEEELLGVSAFSSTSSFARRNNSDIWAAYQTAITKVGTIFNDNVDCRRLFSACVWYYRSRINSRPLDALLQATIAIEVMLGDRKASEGIGLTNLLASRCSYLLGRSSQHREEIMANFKRVYDLRSQIVHEGRHILQTGDRETVRIANSLCASIIHRELDIRSRVES</sequence>
<accession>A0A4V2DBT6</accession>
<reference evidence="1 2" key="1">
    <citation type="submission" date="2019-02" db="EMBL/GenBank/DDBJ databases">
        <authorList>
            <person name="Li Y."/>
        </authorList>
    </citation>
    <scope>NUCLEOTIDE SEQUENCE [LARGE SCALE GENOMIC DNA]</scope>
    <source>
        <strain evidence="1 2">3-7</strain>
    </source>
</reference>
<dbReference type="RefSeq" id="WP_130160479.1">
    <property type="nucleotide sequence ID" value="NZ_SGIS01000087.1"/>
</dbReference>
<comment type="caution">
    <text evidence="1">The sequence shown here is derived from an EMBL/GenBank/DDBJ whole genome shotgun (WGS) entry which is preliminary data.</text>
</comment>
<organism evidence="1 2">
    <name type="scientific">Sphingomonas populi</name>
    <dbReference type="NCBI Taxonomy" id="2484750"/>
    <lineage>
        <taxon>Bacteria</taxon>
        <taxon>Pseudomonadati</taxon>
        <taxon>Pseudomonadota</taxon>
        <taxon>Alphaproteobacteria</taxon>
        <taxon>Sphingomonadales</taxon>
        <taxon>Sphingomonadaceae</taxon>
        <taxon>Sphingomonas</taxon>
    </lineage>
</organism>
<dbReference type="OrthoDB" id="8445027at2"/>
<dbReference type="EMBL" id="SGIS01000087">
    <property type="protein sequence ID" value="RZF59118.1"/>
    <property type="molecule type" value="Genomic_DNA"/>
</dbReference>
<proteinExistence type="predicted"/>
<evidence type="ECO:0000313" key="1">
    <source>
        <dbReference type="EMBL" id="RZF59118.1"/>
    </source>
</evidence>
<name>A0A4V2DBT6_9SPHN</name>
<protein>
    <submittedName>
        <fullName evidence="1">Uncharacterized protein</fullName>
    </submittedName>
</protein>
<dbReference type="AlphaFoldDB" id="A0A4V2DBT6"/>